<dbReference type="GO" id="GO:0008270">
    <property type="term" value="F:zinc ion binding"/>
    <property type="evidence" value="ECO:0007669"/>
    <property type="project" value="UniProtKB-KW"/>
</dbReference>
<feature type="domain" description="RING-type" evidence="12">
    <location>
        <begin position="97"/>
        <end position="133"/>
    </location>
</feature>
<evidence type="ECO:0000313" key="14">
    <source>
        <dbReference type="EMBL" id="KXG32019.1"/>
    </source>
</evidence>
<dbReference type="InterPro" id="IPR052088">
    <property type="entry name" value="E3_ubiquitin-ligase_SINA"/>
</dbReference>
<dbReference type="EC" id="2.3.2.27" evidence="4"/>
<dbReference type="SUPFAM" id="SSF57850">
    <property type="entry name" value="RING/U-box"/>
    <property type="match status" value="1"/>
</dbReference>
<dbReference type="AlphaFoldDB" id="A0A1B6Q269"/>
<evidence type="ECO:0000256" key="1">
    <source>
        <dbReference type="ARBA" id="ARBA00000900"/>
    </source>
</evidence>
<keyword evidence="5" id="KW-0808">Transferase</keyword>
<keyword evidence="7 10" id="KW-0863">Zinc-finger</keyword>
<name>A0A1B6Q269_SORBI</name>
<dbReference type="InterPro" id="IPR013083">
    <property type="entry name" value="Znf_RING/FYVE/PHD"/>
</dbReference>
<keyword evidence="9" id="KW-0862">Zinc</keyword>
<dbReference type="InterPro" id="IPR001841">
    <property type="entry name" value="Znf_RING"/>
</dbReference>
<evidence type="ECO:0000256" key="2">
    <source>
        <dbReference type="ARBA" id="ARBA00004906"/>
    </source>
</evidence>
<evidence type="ECO:0000256" key="9">
    <source>
        <dbReference type="ARBA" id="ARBA00022833"/>
    </source>
</evidence>
<evidence type="ECO:0000256" key="11">
    <source>
        <dbReference type="SAM" id="Phobius"/>
    </source>
</evidence>
<evidence type="ECO:0000259" key="12">
    <source>
        <dbReference type="PROSITE" id="PS50089"/>
    </source>
</evidence>
<protein>
    <recommendedName>
        <fullName evidence="4">RING-type E3 ubiquitin transferase</fullName>
        <ecNumber evidence="4">2.3.2.27</ecNumber>
    </recommendedName>
</protein>
<sequence>MPEAAAVALAAKIFNIMQPNAETFAIPLHPVRELVLGWTGTGQSELQQLPQGDSATRRRLGALFYYLQPPSHRHRGPKLETARRSSEKAMDLDAFECPICFSLFEGSIFQCKNGHVVCDPCRVRIHGTCPSCRNPVGEIRCRALEKAIADMVLPCAFSRHGCTQLLKHKERQDHEALCHYAPFVCPFQGCAYSVESTLLLHDHILDTHAINNVVSLVGSTQVVLHWSTPFEVLLDPVDRCVFLLLNGGDVPSGRSLSVVCLGPRPMANQLLEYKLKVGGAGEPGALSLSASGSVPCMRRWAGQHPNDGFLFVPNAYWTSFSCVLVNVRVQKSAVDSLVRCFKHASLETFNLLVLVFVCLAMALVLAWKTIYR</sequence>
<dbReference type="eggNOG" id="KOG3002">
    <property type="taxonomic scope" value="Eukaryota"/>
</dbReference>
<dbReference type="InterPro" id="IPR049548">
    <property type="entry name" value="Sina-like_RING"/>
</dbReference>
<dbReference type="Pfam" id="PF21362">
    <property type="entry name" value="Sina_RING"/>
    <property type="match status" value="1"/>
</dbReference>
<proteinExistence type="inferred from homology"/>
<evidence type="ECO:0000256" key="5">
    <source>
        <dbReference type="ARBA" id="ARBA00022679"/>
    </source>
</evidence>
<evidence type="ECO:0000256" key="4">
    <source>
        <dbReference type="ARBA" id="ARBA00012483"/>
    </source>
</evidence>
<evidence type="ECO:0000256" key="6">
    <source>
        <dbReference type="ARBA" id="ARBA00022723"/>
    </source>
</evidence>
<dbReference type="Gramene" id="KXG32019">
    <property type="protein sequence ID" value="KXG32019"/>
    <property type="gene ID" value="SORBI_3003G091300"/>
</dbReference>
<dbReference type="SUPFAM" id="SSF49599">
    <property type="entry name" value="TRAF domain-like"/>
    <property type="match status" value="1"/>
</dbReference>
<comment type="catalytic activity">
    <reaction evidence="1">
        <text>S-ubiquitinyl-[E2 ubiquitin-conjugating enzyme]-L-cysteine + [acceptor protein]-L-lysine = [E2 ubiquitin-conjugating enzyme]-L-cysteine + N(6)-ubiquitinyl-[acceptor protein]-L-lysine.</text>
        <dbReference type="EC" id="2.3.2.27"/>
    </reaction>
</comment>
<keyword evidence="11" id="KW-0812">Transmembrane</keyword>
<dbReference type="EMBL" id="CM000762">
    <property type="protein sequence ID" value="KXG32019.1"/>
    <property type="molecule type" value="Genomic_DNA"/>
</dbReference>
<keyword evidence="11" id="KW-0472">Membrane</keyword>
<comment type="similarity">
    <text evidence="3">Belongs to the SINA (Seven in absentia) family.</text>
</comment>
<dbReference type="InterPro" id="IPR013010">
    <property type="entry name" value="Znf_SIAH"/>
</dbReference>
<dbReference type="Pfam" id="PF21361">
    <property type="entry name" value="Sina_ZnF"/>
    <property type="match status" value="1"/>
</dbReference>
<dbReference type="Proteomes" id="UP000000768">
    <property type="component" value="Chromosome 3"/>
</dbReference>
<keyword evidence="6" id="KW-0479">Metal-binding</keyword>
<dbReference type="GO" id="GO:0061630">
    <property type="term" value="F:ubiquitin protein ligase activity"/>
    <property type="evidence" value="ECO:0000318"/>
    <property type="project" value="GO_Central"/>
</dbReference>
<keyword evidence="11" id="KW-1133">Transmembrane helix</keyword>
<evidence type="ECO:0000256" key="3">
    <source>
        <dbReference type="ARBA" id="ARBA00009119"/>
    </source>
</evidence>
<dbReference type="CDD" id="cd16571">
    <property type="entry name" value="RING-HC_SIAHs"/>
    <property type="match status" value="1"/>
</dbReference>
<feature type="domain" description="SIAH-type" evidence="13">
    <location>
        <begin position="150"/>
        <end position="209"/>
    </location>
</feature>
<reference evidence="14 15" key="1">
    <citation type="journal article" date="2009" name="Nature">
        <title>The Sorghum bicolor genome and the diversification of grasses.</title>
        <authorList>
            <person name="Paterson A.H."/>
            <person name="Bowers J.E."/>
            <person name="Bruggmann R."/>
            <person name="Dubchak I."/>
            <person name="Grimwood J."/>
            <person name="Gundlach H."/>
            <person name="Haberer G."/>
            <person name="Hellsten U."/>
            <person name="Mitros T."/>
            <person name="Poliakov A."/>
            <person name="Schmutz J."/>
            <person name="Spannagl M."/>
            <person name="Tang H."/>
            <person name="Wang X."/>
            <person name="Wicker T."/>
            <person name="Bharti A.K."/>
            <person name="Chapman J."/>
            <person name="Feltus F.A."/>
            <person name="Gowik U."/>
            <person name="Grigoriev I.V."/>
            <person name="Lyons E."/>
            <person name="Maher C.A."/>
            <person name="Martis M."/>
            <person name="Narechania A."/>
            <person name="Otillar R.P."/>
            <person name="Penning B.W."/>
            <person name="Salamov A.A."/>
            <person name="Wang Y."/>
            <person name="Zhang L."/>
            <person name="Carpita N.C."/>
            <person name="Freeling M."/>
            <person name="Gingle A.R."/>
            <person name="Hash C.T."/>
            <person name="Keller B."/>
            <person name="Klein P."/>
            <person name="Kresovich S."/>
            <person name="McCann M.C."/>
            <person name="Ming R."/>
            <person name="Peterson D.G."/>
            <person name="Mehboob-ur-Rahman"/>
            <person name="Ware D."/>
            <person name="Westhoff P."/>
            <person name="Mayer K.F."/>
            <person name="Messing J."/>
            <person name="Rokhsar D.S."/>
        </authorList>
    </citation>
    <scope>NUCLEOTIDE SEQUENCE [LARGE SCALE GENOMIC DNA]</scope>
    <source>
        <strain evidence="15">cv. BTx623</strain>
    </source>
</reference>
<evidence type="ECO:0000256" key="8">
    <source>
        <dbReference type="ARBA" id="ARBA00022786"/>
    </source>
</evidence>
<evidence type="ECO:0000259" key="13">
    <source>
        <dbReference type="PROSITE" id="PS51081"/>
    </source>
</evidence>
<keyword evidence="15" id="KW-1185">Reference proteome</keyword>
<reference evidence="15" key="2">
    <citation type="journal article" date="2018" name="Plant J.">
        <title>The Sorghum bicolor reference genome: improved assembly, gene annotations, a transcriptome atlas, and signatures of genome organization.</title>
        <authorList>
            <person name="McCormick R.F."/>
            <person name="Truong S.K."/>
            <person name="Sreedasyam A."/>
            <person name="Jenkins J."/>
            <person name="Shu S."/>
            <person name="Sims D."/>
            <person name="Kennedy M."/>
            <person name="Amirebrahimi M."/>
            <person name="Weers B.D."/>
            <person name="McKinley B."/>
            <person name="Mattison A."/>
            <person name="Morishige D.T."/>
            <person name="Grimwood J."/>
            <person name="Schmutz J."/>
            <person name="Mullet J.E."/>
        </authorList>
    </citation>
    <scope>NUCLEOTIDE SEQUENCE [LARGE SCALE GENOMIC DNA]</scope>
    <source>
        <strain evidence="15">cv. BTx623</strain>
    </source>
</reference>
<dbReference type="InParanoid" id="A0A1B6Q269"/>
<dbReference type="PROSITE" id="PS51081">
    <property type="entry name" value="ZF_SIAH"/>
    <property type="match status" value="1"/>
</dbReference>
<dbReference type="PANTHER" id="PTHR10315:SF71">
    <property type="entry name" value="RING-TYPE E3 UBIQUITIN TRANSFERASE"/>
    <property type="match status" value="1"/>
</dbReference>
<dbReference type="Gene3D" id="3.30.40.10">
    <property type="entry name" value="Zinc/RING finger domain, C3HC4 (zinc finger)"/>
    <property type="match status" value="2"/>
</dbReference>
<evidence type="ECO:0000313" key="15">
    <source>
        <dbReference type="Proteomes" id="UP000000768"/>
    </source>
</evidence>
<dbReference type="GO" id="GO:0016567">
    <property type="term" value="P:protein ubiquitination"/>
    <property type="evidence" value="ECO:0007669"/>
    <property type="project" value="UniProtKB-UniPathway"/>
</dbReference>
<comment type="pathway">
    <text evidence="2">Protein modification; protein ubiquitination.</text>
</comment>
<gene>
    <name evidence="14" type="ORF">SORBI_3003G091300</name>
</gene>
<dbReference type="UniPathway" id="UPA00143"/>
<dbReference type="PROSITE" id="PS50089">
    <property type="entry name" value="ZF_RING_2"/>
    <property type="match status" value="1"/>
</dbReference>
<evidence type="ECO:0000256" key="10">
    <source>
        <dbReference type="PROSITE-ProRule" id="PRU00455"/>
    </source>
</evidence>
<accession>A0A1B6Q269</accession>
<dbReference type="PANTHER" id="PTHR10315">
    <property type="entry name" value="E3 UBIQUITIN PROTEIN LIGASE SIAH"/>
    <property type="match status" value="1"/>
</dbReference>
<organism evidence="14 15">
    <name type="scientific">Sorghum bicolor</name>
    <name type="common">Sorghum</name>
    <name type="synonym">Sorghum vulgare</name>
    <dbReference type="NCBI Taxonomy" id="4558"/>
    <lineage>
        <taxon>Eukaryota</taxon>
        <taxon>Viridiplantae</taxon>
        <taxon>Streptophyta</taxon>
        <taxon>Embryophyta</taxon>
        <taxon>Tracheophyta</taxon>
        <taxon>Spermatophyta</taxon>
        <taxon>Magnoliopsida</taxon>
        <taxon>Liliopsida</taxon>
        <taxon>Poales</taxon>
        <taxon>Poaceae</taxon>
        <taxon>PACMAD clade</taxon>
        <taxon>Panicoideae</taxon>
        <taxon>Andropogonodae</taxon>
        <taxon>Andropogoneae</taxon>
        <taxon>Sorghinae</taxon>
        <taxon>Sorghum</taxon>
    </lineage>
</organism>
<feature type="transmembrane region" description="Helical" evidence="11">
    <location>
        <begin position="349"/>
        <end position="367"/>
    </location>
</feature>
<dbReference type="GO" id="GO:0005737">
    <property type="term" value="C:cytoplasm"/>
    <property type="evidence" value="ECO:0000318"/>
    <property type="project" value="GO_Central"/>
</dbReference>
<evidence type="ECO:0000256" key="7">
    <source>
        <dbReference type="ARBA" id="ARBA00022771"/>
    </source>
</evidence>
<keyword evidence="8" id="KW-0833">Ubl conjugation pathway</keyword>